<sequence>MQEQTFSDNLRGAARALASGEKDKIVIPSGVIEMVLAGKSAAKNPASYIRTTMNRVPEVKAVGSIKIKKSYCEDEDSDHYGSDIYTLTIVKGGRKTVYTKADVERIKAQAVSKAVERFLTLSPSLANYTQEEYATVAKVMGEINALVKVNFEVEE</sequence>
<reference evidence="1 2" key="1">
    <citation type="submission" date="2019-06" db="EMBL/GenBank/DDBJ databases">
        <title>Complete genome sequence of the virus isoalte vB_EcoS_PHB17 infecting Shiga toxin-producing Escherichia.</title>
        <authorList>
            <person name="Chen Y."/>
            <person name="Qian P."/>
            <person name="Song J."/>
            <person name="Li X."/>
        </authorList>
    </citation>
    <scope>NUCLEOTIDE SEQUENCE [LARGE SCALE GENOMIC DNA]</scope>
</reference>
<dbReference type="EMBL" id="MN090155">
    <property type="protein sequence ID" value="QDH94205.1"/>
    <property type="molecule type" value="Genomic_DNA"/>
</dbReference>
<evidence type="ECO:0000313" key="2">
    <source>
        <dbReference type="Proteomes" id="UP000315658"/>
    </source>
</evidence>
<organism evidence="1 2">
    <name type="scientific">Escherichia phage vB_EcoS_PHB17</name>
    <dbReference type="NCBI Taxonomy" id="2591407"/>
    <lineage>
        <taxon>Viruses</taxon>
        <taxon>Duplodnaviria</taxon>
        <taxon>Heunggongvirae</taxon>
        <taxon>Uroviricota</taxon>
        <taxon>Caudoviricetes</taxon>
        <taxon>Drexlerviridae</taxon>
        <taxon>Tempevirinae</taxon>
        <taxon>Baihuvirus</taxon>
        <taxon>Baihuvirus PHB17</taxon>
        <taxon>Changchunvirus PHB17</taxon>
    </lineage>
</organism>
<evidence type="ECO:0000313" key="1">
    <source>
        <dbReference type="EMBL" id="QDH94205.1"/>
    </source>
</evidence>
<protein>
    <submittedName>
        <fullName evidence="1">Uncharacterized protein</fullName>
    </submittedName>
</protein>
<dbReference type="Pfam" id="PF23796">
    <property type="entry name" value="DUF7174"/>
    <property type="match status" value="1"/>
</dbReference>
<proteinExistence type="predicted"/>
<name>A0A514DKL9_9CAUD</name>
<dbReference type="InterPro" id="IPR055598">
    <property type="entry name" value="DUF7174"/>
</dbReference>
<dbReference type="RefSeq" id="YP_010064571.1">
    <property type="nucleotide sequence ID" value="NC_054892.1"/>
</dbReference>
<accession>A0A514DKL9</accession>
<keyword evidence="2" id="KW-1185">Reference proteome</keyword>
<dbReference type="GeneID" id="65053025"/>
<dbReference type="KEGG" id="vg:65053025"/>
<dbReference type="Proteomes" id="UP000315658">
    <property type="component" value="Segment"/>
</dbReference>